<sequence>MFSLPQYSMTMYTLIVFLGLVVISSAYENLALKKPTYQENRFTGLLVELSGASNAVDGLKSNLAYNGGQCVISESRQYSATWWVNLTKVLGIHHITIYYRTDNLPFGPSNPYTGRFLGFSLYISNTTNKYDGALCFKDTNFTNSTIPAIFNRTCYLHGQYIIYYNERLTNITYPDGYSIYAFNELCEVEVFGCPEPGYYGFNCSIPCPDTHCRYCHLETGVCQGCQPGYKGHNCEGCSSPGFYGSNCSIPCPDPHCRYCHIETGTCQECKPGYKGHNCEGCSSPGFYGSNCSIPCPDPHCRYCHIETGTCQECKPGYEGHKCELECQEGKYGQGCNSTCGHCKDEDHCYHTNGTCLNGCELAYHGFLCHTFNLAFHKPAYQEYRISGQLEKLSQASNAVDGLKSDLEIWGGECVISENAKRTATWWVNLTRILSIHHITIYYRTGNIEWAPGKTNGYSSRFLGFSLYVSNTTNKSDGTLCFKDTNFNLSTIPPVFNTTCFVHGQYVIYYNERLPGTTYPTGYSTYAFNELCELEVFGCPEPGFYGSDCSIPCPDLHCRYCHLETGACQGCEPGYEGHNCEKECTNGTYGNGCQQRCGHCKDLKQCHHVNGTCLDGCGPGYEGEFCSLDCSKGYFGAECKEQCGHCINLSQCHHIDGKCLGDCEAGFKGEYCRKECTNGTYGNECQQRCGHCKDLKQCHHVNGMCLDGCGPGYEGEYCSLECESGTYGNECKENCGNCFNSTDCFHVNGTCLNGCGPGYLGNLCTTPCSNATYGQYCIEKCGHCRDQRDCHNVNGSCLSGCEDGYRGELCNSICENGTYGQECNNTCGQCRGEEHCHHENGTCLNGCKPGYIGNLCKTECSAGYYGEHCTIACGNCFNGEPCHHINGSCLYGCSPGYQGSICIEACENGTYGQDCNNTCGHCLEEGYCEHTNGTCFSGCLSGYHGDFCKIQCVAGFFGDNCNGTCGNCSNGDPCHHINGSCLHGCDPNYQGLFCTEAKPYESPPTSPVGAILGVLIAIIVVIVITIFVIRRKRLKTPKYMKDRTSSIDTRKENSFDNQCYNDVENKNYMNDKGSISEDNMNQNNSNPYENEHDETNNENSNEQDETYVNVELPRGIRVKDLESIIARKRADENAGFKEEYAALPSGEKSKCDVGKKPENTSKNRYKTTFPYDHSRVILNITDKEPSDYINANYIDGFNRQKEYIAAQGPKPNTLGDFWRMIWQQDVTTIVMLTNLKEGDKIKCTQYWPNGNKARLFGTLSVKMTEEKEYAFFIKRTLSVSHLTQKETHDVTQYHYIAWPDHGTPEPMNLLDFHYHVMSSINKSQAPTVVHCSAGVGRTGTFIALDALYREGNKTGLVNVSDFVKKMRQNRVSMVQTREQYITIFLALNEIFKAPLHMLSALDFCSKTEKTMKDNPANQNPLRKEFQLLHHVKPVYAETDYKMAMQACKGKPTDKVLPLDKYCVHLCSAVPNRGNYINAIFAPSITNSRRFIVTQYPVQEDAVDFIRLLCDHESDTVICLDPVSEVDASWLPECNSTNVFEPFTISCQSSTSRNDFIEHVINIRQIKQGDIPNVVEVFEPKKIINPLGNPLDTTELRGLVSKALSCTSEKPITVVSRDGASLCGIFMAVHNAIQQLEIDGGVDVFTTVRQLQIRRPELCGNVDEYTMAYTALYDYIQNNEENVYCNQ</sequence>
<protein>
    <recommendedName>
        <fullName evidence="2">protein-tyrosine-phosphatase</fullName>
        <ecNumber evidence="2">3.1.3.48</ecNumber>
    </recommendedName>
</protein>
<keyword evidence="6" id="KW-0812">Transmembrane</keyword>
<feature type="domain" description="Tyrosine-protein phosphatase" evidence="8">
    <location>
        <begin position="1420"/>
        <end position="1673"/>
    </location>
</feature>
<dbReference type="Gene3D" id="3.90.190.10">
    <property type="entry name" value="Protein tyrosine phosphatase superfamily"/>
    <property type="match status" value="2"/>
</dbReference>
<dbReference type="InterPro" id="IPR000742">
    <property type="entry name" value="EGF"/>
</dbReference>
<dbReference type="RefSeq" id="XP_022308871.1">
    <property type="nucleotide sequence ID" value="XM_022453163.1"/>
</dbReference>
<feature type="compositionally biased region" description="Polar residues" evidence="5">
    <location>
        <begin position="1075"/>
        <end position="1087"/>
    </location>
</feature>
<keyword evidence="3" id="KW-0378">Hydrolase</keyword>
<name>A0A8B8C1E7_CRAVI</name>
<reference evidence="11" key="1">
    <citation type="submission" date="2025-08" db="UniProtKB">
        <authorList>
            <consortium name="RefSeq"/>
        </authorList>
    </citation>
    <scope>IDENTIFICATION</scope>
    <source>
        <tissue evidence="11">Whole sample</tissue>
    </source>
</reference>
<dbReference type="PROSITE" id="PS00383">
    <property type="entry name" value="TYR_PHOSPHATASE_1"/>
    <property type="match status" value="1"/>
</dbReference>
<keyword evidence="4" id="KW-0904">Protein phosphatase</keyword>
<evidence type="ECO:0000256" key="3">
    <source>
        <dbReference type="ARBA" id="ARBA00022801"/>
    </source>
</evidence>
<feature type="domain" description="Tyrosine-protein phosphatase" evidence="8">
    <location>
        <begin position="1135"/>
        <end position="1389"/>
    </location>
</feature>
<feature type="region of interest" description="Disordered" evidence="5">
    <location>
        <begin position="1062"/>
        <end position="1105"/>
    </location>
</feature>
<evidence type="ECO:0000313" key="11">
    <source>
        <dbReference type="RefSeq" id="XP_022308871.1"/>
    </source>
</evidence>
<evidence type="ECO:0000259" key="8">
    <source>
        <dbReference type="PROSITE" id="PS50055"/>
    </source>
</evidence>
<dbReference type="Gene3D" id="2.170.300.10">
    <property type="entry name" value="Tie2 ligand-binding domain superfamily"/>
    <property type="match status" value="3"/>
</dbReference>
<evidence type="ECO:0000256" key="2">
    <source>
        <dbReference type="ARBA" id="ARBA00013064"/>
    </source>
</evidence>
<keyword evidence="6" id="KW-1133">Transmembrane helix</keyword>
<dbReference type="PROSITE" id="PS01248">
    <property type="entry name" value="EGF_LAM_1"/>
    <property type="match status" value="1"/>
</dbReference>
<dbReference type="InterPro" id="IPR003595">
    <property type="entry name" value="Tyr_Pase_cat"/>
</dbReference>
<dbReference type="InterPro" id="IPR029021">
    <property type="entry name" value="Prot-tyrosine_phosphatase-like"/>
</dbReference>
<dbReference type="PANTHER" id="PTHR19134:SF562">
    <property type="entry name" value="PROTEIN-TYROSINE-PHOSPHATASE"/>
    <property type="match status" value="1"/>
</dbReference>
<feature type="chain" id="PRO_5034366132" description="protein-tyrosine-phosphatase" evidence="7">
    <location>
        <begin position="27"/>
        <end position="1685"/>
    </location>
</feature>
<dbReference type="SMART" id="SM00181">
    <property type="entry name" value="EGF"/>
    <property type="match status" value="11"/>
</dbReference>
<dbReference type="InterPro" id="IPR016130">
    <property type="entry name" value="Tyr_Pase_AS"/>
</dbReference>
<evidence type="ECO:0000256" key="1">
    <source>
        <dbReference type="ARBA" id="ARBA00009580"/>
    </source>
</evidence>
<keyword evidence="10" id="KW-1185">Reference proteome</keyword>
<dbReference type="OrthoDB" id="6131898at2759"/>
<evidence type="ECO:0000256" key="7">
    <source>
        <dbReference type="SAM" id="SignalP"/>
    </source>
</evidence>
<dbReference type="EC" id="3.1.3.48" evidence="2"/>
<keyword evidence="7" id="KW-0732">Signal</keyword>
<dbReference type="GO" id="GO:0004725">
    <property type="term" value="F:protein tyrosine phosphatase activity"/>
    <property type="evidence" value="ECO:0007669"/>
    <property type="project" value="InterPro"/>
</dbReference>
<dbReference type="Gene3D" id="2.60.120.260">
    <property type="entry name" value="Galactose-binding domain-like"/>
    <property type="match status" value="2"/>
</dbReference>
<proteinExistence type="inferred from homology"/>
<evidence type="ECO:0000256" key="5">
    <source>
        <dbReference type="SAM" id="MobiDB-lite"/>
    </source>
</evidence>
<dbReference type="InterPro" id="IPR000242">
    <property type="entry name" value="PTP_cat"/>
</dbReference>
<dbReference type="FunFam" id="3.90.190.10:FF:000062">
    <property type="entry name" value="Receptor-type tyrosine-protein phosphatase kappa"/>
    <property type="match status" value="1"/>
</dbReference>
<organism evidence="10 11">
    <name type="scientific">Crassostrea virginica</name>
    <name type="common">Eastern oyster</name>
    <dbReference type="NCBI Taxonomy" id="6565"/>
    <lineage>
        <taxon>Eukaryota</taxon>
        <taxon>Metazoa</taxon>
        <taxon>Spiralia</taxon>
        <taxon>Lophotrochozoa</taxon>
        <taxon>Mollusca</taxon>
        <taxon>Bivalvia</taxon>
        <taxon>Autobranchia</taxon>
        <taxon>Pteriomorphia</taxon>
        <taxon>Ostreida</taxon>
        <taxon>Ostreoidea</taxon>
        <taxon>Ostreidae</taxon>
        <taxon>Crassostrea</taxon>
    </lineage>
</organism>
<feature type="domain" description="Tyrosine specific protein phosphatases" evidence="9">
    <location>
        <begin position="1306"/>
        <end position="1380"/>
    </location>
</feature>
<dbReference type="InterPro" id="IPR000387">
    <property type="entry name" value="Tyr_Pase_dom"/>
</dbReference>
<dbReference type="KEGG" id="cvn:111114722"/>
<dbReference type="InterPro" id="IPR050348">
    <property type="entry name" value="Protein-Tyr_Phosphatase"/>
</dbReference>
<evidence type="ECO:0000256" key="4">
    <source>
        <dbReference type="ARBA" id="ARBA00022912"/>
    </source>
</evidence>
<dbReference type="GeneID" id="111114722"/>
<dbReference type="SMART" id="SM00180">
    <property type="entry name" value="EGF_Lam"/>
    <property type="match status" value="4"/>
</dbReference>
<dbReference type="PROSITE" id="PS50056">
    <property type="entry name" value="TYR_PHOSPHATASE_2"/>
    <property type="match status" value="1"/>
</dbReference>
<feature type="signal peptide" evidence="7">
    <location>
        <begin position="1"/>
        <end position="26"/>
    </location>
</feature>
<dbReference type="PROSITE" id="PS50055">
    <property type="entry name" value="TYR_PHOSPHATASE_PTP"/>
    <property type="match status" value="2"/>
</dbReference>
<dbReference type="Proteomes" id="UP000694844">
    <property type="component" value="Chromosome 9"/>
</dbReference>
<evidence type="ECO:0000313" key="10">
    <source>
        <dbReference type="Proteomes" id="UP000694844"/>
    </source>
</evidence>
<accession>A0A8B8C1E7</accession>
<keyword evidence="6" id="KW-0472">Membrane</keyword>
<gene>
    <name evidence="11" type="primary">LOC111114722</name>
</gene>
<dbReference type="CDD" id="cd00047">
    <property type="entry name" value="PTPc"/>
    <property type="match status" value="2"/>
</dbReference>
<dbReference type="SUPFAM" id="SSF52799">
    <property type="entry name" value="(Phosphotyrosine protein) phosphatases II"/>
    <property type="match status" value="2"/>
</dbReference>
<comment type="similarity">
    <text evidence="1">Belongs to the protein-tyrosine phosphatase family.</text>
</comment>
<dbReference type="Pfam" id="PF00102">
    <property type="entry name" value="Y_phosphatase"/>
    <property type="match status" value="2"/>
</dbReference>
<dbReference type="InterPro" id="IPR008979">
    <property type="entry name" value="Galactose-bd-like_sf"/>
</dbReference>
<evidence type="ECO:0000256" key="6">
    <source>
        <dbReference type="SAM" id="Phobius"/>
    </source>
</evidence>
<feature type="transmembrane region" description="Helical" evidence="6">
    <location>
        <begin position="1007"/>
        <end position="1028"/>
    </location>
</feature>
<dbReference type="PANTHER" id="PTHR19134">
    <property type="entry name" value="RECEPTOR-TYPE TYROSINE-PROTEIN PHOSPHATASE"/>
    <property type="match status" value="1"/>
</dbReference>
<dbReference type="SUPFAM" id="SSF49785">
    <property type="entry name" value="Galactose-binding domain-like"/>
    <property type="match status" value="2"/>
</dbReference>
<dbReference type="PRINTS" id="PR00700">
    <property type="entry name" value="PRTYPHPHTASE"/>
</dbReference>
<dbReference type="InterPro" id="IPR002049">
    <property type="entry name" value="LE_dom"/>
</dbReference>
<dbReference type="SMART" id="SM00194">
    <property type="entry name" value="PTPc"/>
    <property type="match status" value="2"/>
</dbReference>
<evidence type="ECO:0000259" key="9">
    <source>
        <dbReference type="PROSITE" id="PS50056"/>
    </source>
</evidence>
<dbReference type="SMART" id="SM00404">
    <property type="entry name" value="PTPc_motif"/>
    <property type="match status" value="2"/>
</dbReference>